<evidence type="ECO:0000259" key="3">
    <source>
        <dbReference type="PROSITE" id="PS51186"/>
    </source>
</evidence>
<dbReference type="PANTHER" id="PTHR43420">
    <property type="entry name" value="ACETYLTRANSFERASE"/>
    <property type="match status" value="1"/>
</dbReference>
<evidence type="ECO:0000313" key="7">
    <source>
        <dbReference type="Proteomes" id="UP000286186"/>
    </source>
</evidence>
<evidence type="ECO:0000313" key="5">
    <source>
        <dbReference type="EMBL" id="RHL42705.1"/>
    </source>
</evidence>
<dbReference type="InterPro" id="IPR000182">
    <property type="entry name" value="GNAT_dom"/>
</dbReference>
<dbReference type="Gene3D" id="3.40.630.30">
    <property type="match status" value="1"/>
</dbReference>
<dbReference type="GeneID" id="66468027"/>
<evidence type="ECO:0000256" key="1">
    <source>
        <dbReference type="ARBA" id="ARBA00022679"/>
    </source>
</evidence>
<dbReference type="AlphaFoldDB" id="A0A415L2Q9"/>
<protein>
    <submittedName>
        <fullName evidence="5">GNAT family N-acetyltransferase</fullName>
    </submittedName>
</protein>
<accession>A0A415L2Q9</accession>
<feature type="domain" description="N-acetyltransferase" evidence="3">
    <location>
        <begin position="1"/>
        <end position="160"/>
    </location>
</feature>
<organism evidence="5 6">
    <name type="scientific">Eubacterium ventriosum</name>
    <dbReference type="NCBI Taxonomy" id="39496"/>
    <lineage>
        <taxon>Bacteria</taxon>
        <taxon>Bacillati</taxon>
        <taxon>Bacillota</taxon>
        <taxon>Clostridia</taxon>
        <taxon>Eubacteriales</taxon>
        <taxon>Eubacteriaceae</taxon>
        <taxon>Eubacterium</taxon>
    </lineage>
</organism>
<dbReference type="EMBL" id="QROT01000014">
    <property type="protein sequence ID" value="RHL42705.1"/>
    <property type="molecule type" value="Genomic_DNA"/>
</dbReference>
<dbReference type="Proteomes" id="UP000286186">
    <property type="component" value="Unassembled WGS sequence"/>
</dbReference>
<dbReference type="RefSeq" id="WP_118231549.1">
    <property type="nucleotide sequence ID" value="NZ_CABJDQ010000014.1"/>
</dbReference>
<keyword evidence="1 5" id="KW-0808">Transferase</keyword>
<evidence type="ECO:0000256" key="2">
    <source>
        <dbReference type="ARBA" id="ARBA00023315"/>
    </source>
</evidence>
<proteinExistence type="predicted"/>
<dbReference type="Proteomes" id="UP000283314">
    <property type="component" value="Unassembled WGS sequence"/>
</dbReference>
<dbReference type="InterPro" id="IPR016181">
    <property type="entry name" value="Acyl_CoA_acyltransferase"/>
</dbReference>
<keyword evidence="2" id="KW-0012">Acyltransferase</keyword>
<dbReference type="InterPro" id="IPR050680">
    <property type="entry name" value="YpeA/RimI_acetyltransf"/>
</dbReference>
<comment type="caution">
    <text evidence="5">The sequence shown here is derived from an EMBL/GenBank/DDBJ whole genome shotgun (WGS) entry which is preliminary data.</text>
</comment>
<reference evidence="6 7" key="1">
    <citation type="submission" date="2018-08" db="EMBL/GenBank/DDBJ databases">
        <title>A genome reference for cultivated species of the human gut microbiota.</title>
        <authorList>
            <person name="Zou Y."/>
            <person name="Xue W."/>
            <person name="Luo G."/>
        </authorList>
    </citation>
    <scope>NUCLEOTIDE SEQUENCE [LARGE SCALE GENOMIC DNA]</scope>
    <source>
        <strain evidence="5 6">AF37-4</strain>
        <strain evidence="4 7">AM23-22</strain>
    </source>
</reference>
<dbReference type="EMBL" id="QRHR01000004">
    <property type="protein sequence ID" value="RHF89111.1"/>
    <property type="molecule type" value="Genomic_DNA"/>
</dbReference>
<dbReference type="SUPFAM" id="SSF55729">
    <property type="entry name" value="Acyl-CoA N-acyltransferases (Nat)"/>
    <property type="match status" value="1"/>
</dbReference>
<sequence>MIRKVRGEEIPVCVEIIKKSFLTVADEYGFTEENAPRFTAFATTQDRLYWHMDGEHRPMYVFEEDGVLCGYYSLLLQGNGECELNNLAVLPEYRHKGIGRQLLAHSFNIAKELGCRIINIAIVEENRVLRKWYELNGAIHIGTKKYDFFPFTCGYMKKEL</sequence>
<evidence type="ECO:0000313" key="4">
    <source>
        <dbReference type="EMBL" id="RHF89111.1"/>
    </source>
</evidence>
<dbReference type="PROSITE" id="PS51186">
    <property type="entry name" value="GNAT"/>
    <property type="match status" value="1"/>
</dbReference>
<name>A0A415L2Q9_9FIRM</name>
<gene>
    <name evidence="5" type="ORF">DW018_12315</name>
    <name evidence="4" type="ORF">DW652_04845</name>
</gene>
<dbReference type="GO" id="GO:0016747">
    <property type="term" value="F:acyltransferase activity, transferring groups other than amino-acyl groups"/>
    <property type="evidence" value="ECO:0007669"/>
    <property type="project" value="InterPro"/>
</dbReference>
<dbReference type="Pfam" id="PF00583">
    <property type="entry name" value="Acetyltransf_1"/>
    <property type="match status" value="1"/>
</dbReference>
<dbReference type="CDD" id="cd04301">
    <property type="entry name" value="NAT_SF"/>
    <property type="match status" value="1"/>
</dbReference>
<evidence type="ECO:0000313" key="6">
    <source>
        <dbReference type="Proteomes" id="UP000283314"/>
    </source>
</evidence>